<feature type="region of interest" description="Disordered" evidence="1">
    <location>
        <begin position="26"/>
        <end position="45"/>
    </location>
</feature>
<sequence length="462" mass="51881">MIKKIFAYFLICTLFLFSCSDEGKGPTGLSELPTDDEVPVEEEEETPVEIEDDDLMDLTQAETFKYFWDYAEENSGGARERYHPNDPGRDANVVTAGGTGFGLMALLVGMERGFISREQGVERLITLLDFLENADRFHGAWSHWINGANGSVIPFSPLDNGGDLVETAFLAQGLICVKEYFKNGSASEQTLAQQADDLWKGVEWDWYTQGENVLYWHWSPNFGFDINLQLRGYNEVLITYIMAAASPDYSISKEVYTSGWASDGSIVSANTQYGHPLLVKHNGSEQFGGPLFWAHYSYLGLDPTSLSDEFVDYWDVNVNHSKINYAYCVDNPNNYLDYGEDCWGLTASYSRNNDGSIGYNAHSPSNDTGVISPTAAISSIPYTPEESLKAMRYFYENRDKLLGPAGFYDAFSPQNNYWVAEAYLAIDQGPQIIMIENYRTRLLWNLFMGNEDVQAGLTKLGF</sequence>
<dbReference type="PROSITE" id="PS51257">
    <property type="entry name" value="PROKAR_LIPOPROTEIN"/>
    <property type="match status" value="1"/>
</dbReference>
<comment type="caution">
    <text evidence="3">The sequence shown here is derived from an EMBL/GenBank/DDBJ whole genome shotgun (WGS) entry which is preliminary data.</text>
</comment>
<organism evidence="3 4">
    <name type="scientific">Flagellimonas marina</name>
    <dbReference type="NCBI Taxonomy" id="1775168"/>
    <lineage>
        <taxon>Bacteria</taxon>
        <taxon>Pseudomonadati</taxon>
        <taxon>Bacteroidota</taxon>
        <taxon>Flavobacteriia</taxon>
        <taxon>Flavobacteriales</taxon>
        <taxon>Flavobacteriaceae</taxon>
        <taxon>Flagellimonas</taxon>
    </lineage>
</organism>
<dbReference type="RefSeq" id="WP_379764431.1">
    <property type="nucleotide sequence ID" value="NZ_JBHSCL010000004.1"/>
</dbReference>
<dbReference type="EMBL" id="JBHSCL010000004">
    <property type="protein sequence ID" value="MFC4220667.1"/>
    <property type="molecule type" value="Genomic_DNA"/>
</dbReference>
<evidence type="ECO:0000313" key="3">
    <source>
        <dbReference type="EMBL" id="MFC4220667.1"/>
    </source>
</evidence>
<proteinExistence type="predicted"/>
<protein>
    <submittedName>
        <fullName evidence="3">Glucoamylase family protein</fullName>
    </submittedName>
</protein>
<evidence type="ECO:0000256" key="1">
    <source>
        <dbReference type="SAM" id="MobiDB-lite"/>
    </source>
</evidence>
<name>A0ABV8PL51_9FLAO</name>
<accession>A0ABV8PL51</accession>
<dbReference type="Gene3D" id="1.50.10.140">
    <property type="match status" value="1"/>
</dbReference>
<dbReference type="PIRSF" id="PIRSF028431">
    <property type="entry name" value="UCP028431"/>
    <property type="match status" value="1"/>
</dbReference>
<dbReference type="Proteomes" id="UP001595841">
    <property type="component" value="Unassembled WGS sequence"/>
</dbReference>
<reference evidence="4" key="1">
    <citation type="journal article" date="2019" name="Int. J. Syst. Evol. Microbiol.">
        <title>The Global Catalogue of Microorganisms (GCM) 10K type strain sequencing project: providing services to taxonomists for standard genome sequencing and annotation.</title>
        <authorList>
            <consortium name="The Broad Institute Genomics Platform"/>
            <consortium name="The Broad Institute Genome Sequencing Center for Infectious Disease"/>
            <person name="Wu L."/>
            <person name="Ma J."/>
        </authorList>
    </citation>
    <scope>NUCLEOTIDE SEQUENCE [LARGE SCALE GENOMIC DNA]</scope>
    <source>
        <strain evidence="4">CGMCC 1.15774</strain>
    </source>
</reference>
<dbReference type="InterPro" id="IPR019282">
    <property type="entry name" value="Glycoamylase-like_cons_dom"/>
</dbReference>
<gene>
    <name evidence="3" type="ORF">ACFOWS_11005</name>
</gene>
<feature type="domain" description="Glycoamylase-like" evidence="2">
    <location>
        <begin position="228"/>
        <end position="450"/>
    </location>
</feature>
<keyword evidence="4" id="KW-1185">Reference proteome</keyword>
<evidence type="ECO:0000313" key="4">
    <source>
        <dbReference type="Proteomes" id="UP001595841"/>
    </source>
</evidence>
<dbReference type="InterPro" id="IPR016883">
    <property type="entry name" value="UCP028431"/>
</dbReference>
<feature type="compositionally biased region" description="Acidic residues" evidence="1">
    <location>
        <begin position="33"/>
        <end position="45"/>
    </location>
</feature>
<dbReference type="Pfam" id="PF10091">
    <property type="entry name" value="Glycoamylase"/>
    <property type="match status" value="1"/>
</dbReference>
<evidence type="ECO:0000259" key="2">
    <source>
        <dbReference type="Pfam" id="PF10091"/>
    </source>
</evidence>